<evidence type="ECO:0000313" key="2">
    <source>
        <dbReference type="Proteomes" id="UP000004095"/>
    </source>
</evidence>
<comment type="caution">
    <text evidence="1">The sequence shown here is derived from an EMBL/GenBank/DDBJ whole genome shotgun (WGS) entry which is preliminary data.</text>
</comment>
<gene>
    <name evidence="1" type="ORF">M23134_07432</name>
</gene>
<reference evidence="1 2" key="1">
    <citation type="submission" date="2007-01" db="EMBL/GenBank/DDBJ databases">
        <authorList>
            <person name="Haygood M."/>
            <person name="Podell S."/>
            <person name="Anderson C."/>
            <person name="Hopkinson B."/>
            <person name="Roe K."/>
            <person name="Barbeau K."/>
            <person name="Gaasterland T."/>
            <person name="Ferriera S."/>
            <person name="Johnson J."/>
            <person name="Kravitz S."/>
            <person name="Beeson K."/>
            <person name="Sutton G."/>
            <person name="Rogers Y.-H."/>
            <person name="Friedman R."/>
            <person name="Frazier M."/>
            <person name="Venter J.C."/>
        </authorList>
    </citation>
    <scope>NUCLEOTIDE SEQUENCE [LARGE SCALE GENOMIC DNA]</scope>
    <source>
        <strain evidence="1 2">ATCC 23134</strain>
    </source>
</reference>
<dbReference type="EMBL" id="AAWS01000004">
    <property type="protein sequence ID" value="EAY31025.1"/>
    <property type="molecule type" value="Genomic_DNA"/>
</dbReference>
<keyword evidence="2" id="KW-1185">Reference proteome</keyword>
<proteinExistence type="predicted"/>
<sequence>MNYDKILTEADKLSSNELLWLIADLNHMQKVKEYDEVRPKLQGHTKGVVLSEKNEFGFILTDEPEYDEGKLQLMAEPYGDKMIYALYTLHDIEIKHLFTLTDGSFDWEKKLAPKIRLFFEKGATAFE</sequence>
<accession>A1ZES3</accession>
<dbReference type="Proteomes" id="UP000004095">
    <property type="component" value="Unassembled WGS sequence"/>
</dbReference>
<organism evidence="1 2">
    <name type="scientific">Microscilla marina ATCC 23134</name>
    <dbReference type="NCBI Taxonomy" id="313606"/>
    <lineage>
        <taxon>Bacteria</taxon>
        <taxon>Pseudomonadati</taxon>
        <taxon>Bacteroidota</taxon>
        <taxon>Cytophagia</taxon>
        <taxon>Cytophagales</taxon>
        <taxon>Microscillaceae</taxon>
        <taxon>Microscilla</taxon>
    </lineage>
</organism>
<dbReference type="AlphaFoldDB" id="A1ZES3"/>
<protein>
    <submittedName>
        <fullName evidence="1">Uncharacterized protein</fullName>
    </submittedName>
</protein>
<evidence type="ECO:0000313" key="1">
    <source>
        <dbReference type="EMBL" id="EAY31025.1"/>
    </source>
</evidence>
<name>A1ZES3_MICM2</name>
<dbReference type="OrthoDB" id="1673646at2"/>
<dbReference type="RefSeq" id="WP_002694171.1">
    <property type="nucleotide sequence ID" value="NZ_AAWS01000004.1"/>
</dbReference>